<dbReference type="InterPro" id="IPR042272">
    <property type="entry name" value="ATP12_ATP_synth-F1-assembly_N"/>
</dbReference>
<evidence type="ECO:0000256" key="2">
    <source>
        <dbReference type="ARBA" id="ARBA00022946"/>
    </source>
</evidence>
<dbReference type="RefSeq" id="WP_142082647.1">
    <property type="nucleotide sequence ID" value="NZ_VFPT01000001.1"/>
</dbReference>
<comment type="similarity">
    <text evidence="1">Belongs to the ATP12 family.</text>
</comment>
<protein>
    <submittedName>
        <fullName evidence="4">Chaperone required for assembly of F1-ATPase</fullName>
    </submittedName>
</protein>
<evidence type="ECO:0000256" key="1">
    <source>
        <dbReference type="ARBA" id="ARBA00008231"/>
    </source>
</evidence>
<proteinExistence type="inferred from homology"/>
<accession>A0A543KGP2</accession>
<evidence type="ECO:0000256" key="3">
    <source>
        <dbReference type="ARBA" id="ARBA00023186"/>
    </source>
</evidence>
<dbReference type="Proteomes" id="UP000320582">
    <property type="component" value="Unassembled WGS sequence"/>
</dbReference>
<keyword evidence="5" id="KW-1185">Reference proteome</keyword>
<dbReference type="EMBL" id="VFPT01000001">
    <property type="protein sequence ID" value="TQM94197.1"/>
    <property type="molecule type" value="Genomic_DNA"/>
</dbReference>
<reference evidence="4 5" key="1">
    <citation type="submission" date="2019-06" db="EMBL/GenBank/DDBJ databases">
        <title>Genomic Encyclopedia of Archaeal and Bacterial Type Strains, Phase II (KMG-II): from individual species to whole genera.</title>
        <authorList>
            <person name="Goeker M."/>
        </authorList>
    </citation>
    <scope>NUCLEOTIDE SEQUENCE [LARGE SCALE GENOMIC DNA]</scope>
    <source>
        <strain evidence="4 5">DSM 18423</strain>
    </source>
</reference>
<dbReference type="SUPFAM" id="SSF160909">
    <property type="entry name" value="ATP12-like"/>
    <property type="match status" value="1"/>
</dbReference>
<dbReference type="Gene3D" id="3.30.2180.10">
    <property type="entry name" value="ATP12-like"/>
    <property type="match status" value="1"/>
</dbReference>
<keyword evidence="2" id="KW-0809">Transit peptide</keyword>
<dbReference type="InterPro" id="IPR011419">
    <property type="entry name" value="ATP12_ATP_synth-F1-assembly"/>
</dbReference>
<dbReference type="PANTHER" id="PTHR21013:SF10">
    <property type="entry name" value="ATP SYNTHASE MITOCHONDRIAL F1 COMPLEX ASSEMBLY FACTOR 2"/>
    <property type="match status" value="1"/>
</dbReference>
<evidence type="ECO:0000313" key="4">
    <source>
        <dbReference type="EMBL" id="TQM94197.1"/>
    </source>
</evidence>
<dbReference type="Pfam" id="PF07542">
    <property type="entry name" value="ATP12"/>
    <property type="match status" value="1"/>
</dbReference>
<organism evidence="4 5">
    <name type="scientific">Roseinatronobacter monicus</name>
    <dbReference type="NCBI Taxonomy" id="393481"/>
    <lineage>
        <taxon>Bacteria</taxon>
        <taxon>Pseudomonadati</taxon>
        <taxon>Pseudomonadota</taxon>
        <taxon>Alphaproteobacteria</taxon>
        <taxon>Rhodobacterales</taxon>
        <taxon>Paracoccaceae</taxon>
        <taxon>Roseinatronobacter</taxon>
    </lineage>
</organism>
<sequence>MSGWVKKRFWAQAEVCPAEGGFTVTLDGRSVKTPGKAVLVVPTAAVAELIAAEFQAQAEVLDPNAMPITRAANSAIDKVRVARAEVTELITAYGDSDLVCYRADGPEGLIAREAQAWDPLVDWTAHRYGQRPVVRTGIVHVPQPPALLASLRADVEALSVFELTAFHDLVSMTGSLIIGLAVLDQVAPPEALWDASRIDEDWQVEQWGSDEIAEALTAGRKQTFLDAARLYFALQG</sequence>
<gene>
    <name evidence="4" type="ORF">BD293_2866</name>
</gene>
<dbReference type="PANTHER" id="PTHR21013">
    <property type="entry name" value="ATP SYNTHASE MITOCHONDRIAL F1 COMPLEX ASSEMBLY FACTOR 2/ATP12 PROTEIN, MITOCHONDRIAL PRECURSOR"/>
    <property type="match status" value="1"/>
</dbReference>
<comment type="caution">
    <text evidence="4">The sequence shown here is derived from an EMBL/GenBank/DDBJ whole genome shotgun (WGS) entry which is preliminary data.</text>
</comment>
<dbReference type="GO" id="GO:0043461">
    <property type="term" value="P:proton-transporting ATP synthase complex assembly"/>
    <property type="evidence" value="ECO:0007669"/>
    <property type="project" value="InterPro"/>
</dbReference>
<dbReference type="AlphaFoldDB" id="A0A543KGP2"/>
<dbReference type="InterPro" id="IPR023335">
    <property type="entry name" value="ATP12_ortho_dom_sf"/>
</dbReference>
<evidence type="ECO:0000313" key="5">
    <source>
        <dbReference type="Proteomes" id="UP000320582"/>
    </source>
</evidence>
<dbReference type="OrthoDB" id="9797825at2"/>
<keyword evidence="3" id="KW-0143">Chaperone</keyword>
<name>A0A543KGP2_9RHOB</name>
<dbReference type="Gene3D" id="1.10.3580.10">
    <property type="entry name" value="ATP12 ATPase"/>
    <property type="match status" value="1"/>
</dbReference>